<dbReference type="InterPro" id="IPR001647">
    <property type="entry name" value="HTH_TetR"/>
</dbReference>
<comment type="caution">
    <text evidence="6">The sequence shown here is derived from an EMBL/GenBank/DDBJ whole genome shotgun (WGS) entry which is preliminary data.</text>
</comment>
<protein>
    <submittedName>
        <fullName evidence="6">TetR/AcrR family transcriptional regulator</fullName>
    </submittedName>
</protein>
<accession>A0A839IVB7</accession>
<dbReference type="PANTHER" id="PTHR30055:SF234">
    <property type="entry name" value="HTH-TYPE TRANSCRIPTIONAL REGULATOR BETI"/>
    <property type="match status" value="1"/>
</dbReference>
<feature type="DNA-binding region" description="H-T-H motif" evidence="4">
    <location>
        <begin position="35"/>
        <end position="54"/>
    </location>
</feature>
<evidence type="ECO:0000313" key="6">
    <source>
        <dbReference type="EMBL" id="MBB1489295.1"/>
    </source>
</evidence>
<evidence type="ECO:0000256" key="1">
    <source>
        <dbReference type="ARBA" id="ARBA00023015"/>
    </source>
</evidence>
<proteinExistence type="predicted"/>
<dbReference type="RefSeq" id="WP_182811261.1">
    <property type="nucleotide sequence ID" value="NZ_JACJFM010000049.1"/>
</dbReference>
<organism evidence="6 7">
    <name type="scientific">Oceanospirillum sediminis</name>
    <dbReference type="NCBI Taxonomy" id="2760088"/>
    <lineage>
        <taxon>Bacteria</taxon>
        <taxon>Pseudomonadati</taxon>
        <taxon>Pseudomonadota</taxon>
        <taxon>Gammaproteobacteria</taxon>
        <taxon>Oceanospirillales</taxon>
        <taxon>Oceanospirillaceae</taxon>
        <taxon>Oceanospirillum</taxon>
    </lineage>
</organism>
<evidence type="ECO:0000256" key="2">
    <source>
        <dbReference type="ARBA" id="ARBA00023125"/>
    </source>
</evidence>
<dbReference type="EMBL" id="JACJFM010000049">
    <property type="protein sequence ID" value="MBB1489295.1"/>
    <property type="molecule type" value="Genomic_DNA"/>
</dbReference>
<name>A0A839IVB7_9GAMM</name>
<dbReference type="InterPro" id="IPR009057">
    <property type="entry name" value="Homeodomain-like_sf"/>
</dbReference>
<reference evidence="6 7" key="1">
    <citation type="submission" date="2020-08" db="EMBL/GenBank/DDBJ databases">
        <title>Oceanospirillum sp. nov. isolated from marine sediment.</title>
        <authorList>
            <person name="Ji X."/>
        </authorList>
    </citation>
    <scope>NUCLEOTIDE SEQUENCE [LARGE SCALE GENOMIC DNA]</scope>
    <source>
        <strain evidence="6 7">D5</strain>
    </source>
</reference>
<dbReference type="Gene3D" id="1.10.10.60">
    <property type="entry name" value="Homeodomain-like"/>
    <property type="match status" value="1"/>
</dbReference>
<dbReference type="GO" id="GO:0003700">
    <property type="term" value="F:DNA-binding transcription factor activity"/>
    <property type="evidence" value="ECO:0007669"/>
    <property type="project" value="TreeGrafter"/>
</dbReference>
<dbReference type="Gene3D" id="1.10.357.10">
    <property type="entry name" value="Tetracycline Repressor, domain 2"/>
    <property type="match status" value="1"/>
</dbReference>
<keyword evidence="3" id="KW-0804">Transcription</keyword>
<keyword evidence="7" id="KW-1185">Reference proteome</keyword>
<evidence type="ECO:0000256" key="3">
    <source>
        <dbReference type="ARBA" id="ARBA00023163"/>
    </source>
</evidence>
<dbReference type="Proteomes" id="UP000565262">
    <property type="component" value="Unassembled WGS sequence"/>
</dbReference>
<dbReference type="PANTHER" id="PTHR30055">
    <property type="entry name" value="HTH-TYPE TRANSCRIPTIONAL REGULATOR RUTR"/>
    <property type="match status" value="1"/>
</dbReference>
<evidence type="ECO:0000259" key="5">
    <source>
        <dbReference type="PROSITE" id="PS50977"/>
    </source>
</evidence>
<dbReference type="Pfam" id="PF00440">
    <property type="entry name" value="TetR_N"/>
    <property type="match status" value="1"/>
</dbReference>
<dbReference type="InterPro" id="IPR050109">
    <property type="entry name" value="HTH-type_TetR-like_transc_reg"/>
</dbReference>
<gene>
    <name evidence="6" type="ORF">H4O21_22035</name>
</gene>
<dbReference type="PROSITE" id="PS50977">
    <property type="entry name" value="HTH_TETR_2"/>
    <property type="match status" value="1"/>
</dbReference>
<dbReference type="AlphaFoldDB" id="A0A839IVB7"/>
<dbReference type="GO" id="GO:0000976">
    <property type="term" value="F:transcription cis-regulatory region binding"/>
    <property type="evidence" value="ECO:0007669"/>
    <property type="project" value="TreeGrafter"/>
</dbReference>
<dbReference type="SUPFAM" id="SSF46689">
    <property type="entry name" value="Homeodomain-like"/>
    <property type="match status" value="1"/>
</dbReference>
<evidence type="ECO:0000256" key="4">
    <source>
        <dbReference type="PROSITE-ProRule" id="PRU00335"/>
    </source>
</evidence>
<evidence type="ECO:0000313" key="7">
    <source>
        <dbReference type="Proteomes" id="UP000565262"/>
    </source>
</evidence>
<dbReference type="PRINTS" id="PR00455">
    <property type="entry name" value="HTHTETR"/>
</dbReference>
<keyword evidence="2 4" id="KW-0238">DNA-binding</keyword>
<keyword evidence="1" id="KW-0805">Transcription regulation</keyword>
<feature type="domain" description="HTH tetR-type" evidence="5">
    <location>
        <begin position="12"/>
        <end position="72"/>
    </location>
</feature>
<sequence length="250" mass="27612">MSPRITSPATLEERENHILQATADLLEEIGPGSLTVDKVVARVPYSKGTVYNHFSCKEDLLVALSTHKLADLKQLFIRASAYNGNARERTLAIHVAYFLYALQSPAQAMAILYTKTPNLENKASPERLEKLLECDTELLGIGIGILEEARNNGDLVLAPHMNMQQIAFGSWAIAFGTIALLSSMIEPCPIASGLILDKEYFNNVNVMLDGYGLKPLSSEHNPQASIRKILETMFNPEVEALQKKGRTLFI</sequence>